<comment type="function">
    <text evidence="1">Has a role in the initiation of DNA replication. Required at S-phase checkpoint.</text>
</comment>
<evidence type="ECO:0000256" key="2">
    <source>
        <dbReference type="SAM" id="MobiDB-lite"/>
    </source>
</evidence>
<dbReference type="GeneID" id="28987412"/>
<feature type="compositionally biased region" description="Basic and acidic residues" evidence="2">
    <location>
        <begin position="53"/>
        <end position="77"/>
    </location>
</feature>
<dbReference type="SMR" id="A0A0J0XJ81"/>
<evidence type="ECO:0000313" key="3">
    <source>
        <dbReference type="EMBL" id="KLT41123.1"/>
    </source>
</evidence>
<proteinExistence type="inferred from homology"/>
<feature type="region of interest" description="Disordered" evidence="2">
    <location>
        <begin position="53"/>
        <end position="151"/>
    </location>
</feature>
<dbReference type="STRING" id="879819.A0A0J0XJ81"/>
<evidence type="ECO:0000256" key="1">
    <source>
        <dbReference type="RuleBase" id="RU367067"/>
    </source>
</evidence>
<keyword evidence="1" id="KW-0235">DNA replication</keyword>
<keyword evidence="1" id="KW-0539">Nucleus</keyword>
<feature type="compositionally biased region" description="Acidic residues" evidence="2">
    <location>
        <begin position="370"/>
        <end position="397"/>
    </location>
</feature>
<dbReference type="GO" id="GO:0003697">
    <property type="term" value="F:single-stranded DNA binding"/>
    <property type="evidence" value="ECO:0007669"/>
    <property type="project" value="TreeGrafter"/>
</dbReference>
<comment type="subcellular location">
    <subcellularLocation>
        <location evidence="1">Nucleus</location>
    </subcellularLocation>
</comment>
<feature type="compositionally biased region" description="Pro residues" evidence="2">
    <location>
        <begin position="323"/>
        <end position="332"/>
    </location>
</feature>
<dbReference type="EMBL" id="KQ087223">
    <property type="protein sequence ID" value="KLT41123.1"/>
    <property type="molecule type" value="Genomic_DNA"/>
</dbReference>
<dbReference type="GO" id="GO:1902977">
    <property type="term" value="P:mitotic DNA replication preinitiation complex assembly"/>
    <property type="evidence" value="ECO:0007669"/>
    <property type="project" value="TreeGrafter"/>
</dbReference>
<comment type="similarity">
    <text evidence="1">Belongs to the SLD2 family.</text>
</comment>
<dbReference type="AlphaFoldDB" id="A0A0J0XJ81"/>
<name>A0A0J0XJ81_9TREE</name>
<dbReference type="GO" id="GO:0003688">
    <property type="term" value="F:DNA replication origin binding"/>
    <property type="evidence" value="ECO:0007669"/>
    <property type="project" value="TreeGrafter"/>
</dbReference>
<feature type="region of interest" description="Disordered" evidence="2">
    <location>
        <begin position="172"/>
        <end position="407"/>
    </location>
</feature>
<dbReference type="InterPro" id="IPR040203">
    <property type="entry name" value="Sld2"/>
</dbReference>
<dbReference type="PANTHER" id="PTHR28124">
    <property type="entry name" value="DNA REPLICATION REGULATOR SLD2"/>
    <property type="match status" value="1"/>
</dbReference>
<dbReference type="GO" id="GO:0000727">
    <property type="term" value="P:double-strand break repair via break-induced replication"/>
    <property type="evidence" value="ECO:0007669"/>
    <property type="project" value="TreeGrafter"/>
</dbReference>
<evidence type="ECO:0000313" key="4">
    <source>
        <dbReference type="Proteomes" id="UP000053611"/>
    </source>
</evidence>
<accession>A0A0J0XJ81</accession>
<feature type="region of interest" description="Disordered" evidence="2">
    <location>
        <begin position="474"/>
        <end position="497"/>
    </location>
</feature>
<dbReference type="OrthoDB" id="8775810at2759"/>
<gene>
    <name evidence="3" type="ORF">CC85DRAFT_329351</name>
</gene>
<keyword evidence="4" id="KW-1185">Reference proteome</keyword>
<feature type="compositionally biased region" description="Basic and acidic residues" evidence="2">
    <location>
        <begin position="285"/>
        <end position="305"/>
    </location>
</feature>
<protein>
    <recommendedName>
        <fullName evidence="1">DNA replication regulator SLD2</fullName>
    </recommendedName>
</protein>
<organism evidence="3 4">
    <name type="scientific">Cutaneotrichosporon oleaginosum</name>
    <dbReference type="NCBI Taxonomy" id="879819"/>
    <lineage>
        <taxon>Eukaryota</taxon>
        <taxon>Fungi</taxon>
        <taxon>Dikarya</taxon>
        <taxon>Basidiomycota</taxon>
        <taxon>Agaricomycotina</taxon>
        <taxon>Tremellomycetes</taxon>
        <taxon>Trichosporonales</taxon>
        <taxon>Trichosporonaceae</taxon>
        <taxon>Cutaneotrichosporon</taxon>
    </lineage>
</organism>
<dbReference type="PANTHER" id="PTHR28124:SF1">
    <property type="entry name" value="DNA REPLICATION REGULATOR SLD2"/>
    <property type="match status" value="1"/>
</dbReference>
<dbReference type="GO" id="GO:0006270">
    <property type="term" value="P:DNA replication initiation"/>
    <property type="evidence" value="ECO:0007669"/>
    <property type="project" value="UniProtKB-UniRule"/>
</dbReference>
<dbReference type="Proteomes" id="UP000053611">
    <property type="component" value="Unassembled WGS sequence"/>
</dbReference>
<dbReference type="Gene3D" id="1.10.10.1460">
    <property type="match status" value="1"/>
</dbReference>
<dbReference type="GO" id="GO:0031261">
    <property type="term" value="C:DNA replication preinitiation complex"/>
    <property type="evidence" value="ECO:0007669"/>
    <property type="project" value="TreeGrafter"/>
</dbReference>
<feature type="compositionally biased region" description="Basic and acidic residues" evidence="2">
    <location>
        <begin position="172"/>
        <end position="182"/>
    </location>
</feature>
<sequence>MDELADVKAKVKTWERAFRRDKGRAPTKEDIRLGGEIAEQYALWRKLSKEAEKLKAKGKENGKRKAEEKEPRRRDELTTPPPRRRAARLPTPPPPLRFSEAGPSSRPAVTPSMSTPKRRRLDDNPFSVPRAPREPEEPSPSVLGVHGTPKRERFDYVHASTPKQLKALLESARKSVKKDTPRTHARRWLAGEVDSPVHRKREFRGRAQEEDEEELGETPVKGEAFAILDDEPKGRDLFPIFRRAASEASHGADKERGGKRKGRETEDANVPRGKDRATPTNGKRRMVEADAPSKKPRPSLDEALRNPEAMSVEEDVGGEAVAAPPPTTPPRPARARATSERVLELTDDELDPEASPVVLTITGTRRTFDPVDDDDIFDMPDAAVDEDGDEEEAEEVEVQGAEGEDPRAMLSLLSLRSPIARAGERMADLRVRALLDPTSAAAVALRAKRRGQDVFACGETGFEEEYLEIGEEVEIEGDDDWESDPEGWKGEVDDEEW</sequence>
<keyword evidence="1" id="KW-0131">Cell cycle</keyword>
<feature type="compositionally biased region" description="Acidic residues" evidence="2">
    <location>
        <begin position="474"/>
        <end position="485"/>
    </location>
</feature>
<dbReference type="RefSeq" id="XP_018277614.1">
    <property type="nucleotide sequence ID" value="XM_018426809.1"/>
</dbReference>
<reference evidence="3 4" key="1">
    <citation type="submission" date="2015-03" db="EMBL/GenBank/DDBJ databases">
        <title>Genomics and transcriptomics of the oil-accumulating basidiomycete yeast T. oleaginosus allow insights into substrate utilization and the diverse evolutionary trajectories of mating systems in fungi.</title>
        <authorList>
            <consortium name="DOE Joint Genome Institute"/>
            <person name="Kourist R."/>
            <person name="Kracht O."/>
            <person name="Bracharz F."/>
            <person name="Lipzen A."/>
            <person name="Nolan M."/>
            <person name="Ohm R."/>
            <person name="Grigoriev I."/>
            <person name="Sun S."/>
            <person name="Heitman J."/>
            <person name="Bruck T."/>
            <person name="Nowrousian M."/>
        </authorList>
    </citation>
    <scope>NUCLEOTIDE SEQUENCE [LARGE SCALE GENOMIC DNA]</scope>
    <source>
        <strain evidence="3 4">IBC0246</strain>
    </source>
</reference>